<proteinExistence type="predicted"/>
<dbReference type="PANTHER" id="PTHR43065">
    <property type="entry name" value="SENSOR HISTIDINE KINASE"/>
    <property type="match status" value="1"/>
</dbReference>
<protein>
    <submittedName>
        <fullName evidence="3">PAS domain S-box-containing protein</fullName>
    </submittedName>
    <submittedName>
        <fullName evidence="2">Sensory transduction histidine kinase</fullName>
    </submittedName>
</protein>
<dbReference type="PROSITE" id="PS50113">
    <property type="entry name" value="PAC"/>
    <property type="match status" value="1"/>
</dbReference>
<dbReference type="InterPro" id="IPR000700">
    <property type="entry name" value="PAS-assoc_C"/>
</dbReference>
<dbReference type="PANTHER" id="PTHR43065:SF23">
    <property type="entry name" value="SENSOR HISTIDINE KINASE PDTAS"/>
    <property type="match status" value="1"/>
</dbReference>
<sequence length="106" mass="11940">MPVHGKLRYRQVSAAPVHDKGGNIIGSVTVARDITEHKKAEEMLAKIEIARKKEIHHRIKNNLQVISSLLDLQAEKFNNRKCIKDSEVLAAFRGKPGQSNVHRTHS</sequence>
<dbReference type="AlphaFoldDB" id="A0A1I7AD02"/>
<feature type="domain" description="PAC" evidence="1">
    <location>
        <begin position="1"/>
        <end position="46"/>
    </location>
</feature>
<dbReference type="InterPro" id="IPR000014">
    <property type="entry name" value="PAS"/>
</dbReference>
<keyword evidence="2" id="KW-0418">Kinase</keyword>
<dbReference type="InterPro" id="IPR011495">
    <property type="entry name" value="Sig_transdc_His_kin_sub2_dim/P"/>
</dbReference>
<dbReference type="SUPFAM" id="SSF55785">
    <property type="entry name" value="PYP-like sensor domain (PAS domain)"/>
    <property type="match status" value="1"/>
</dbReference>
<dbReference type="Proteomes" id="UP000265557">
    <property type="component" value="Chromosome"/>
</dbReference>
<dbReference type="EMBL" id="AP017646">
    <property type="protein sequence ID" value="BAW29853.1"/>
    <property type="molecule type" value="Genomic_DNA"/>
</dbReference>
<dbReference type="EMBL" id="FPAO01000008">
    <property type="protein sequence ID" value="SFT72730.1"/>
    <property type="molecule type" value="Genomic_DNA"/>
</dbReference>
<dbReference type="RefSeq" id="WP_374756226.1">
    <property type="nucleotide sequence ID" value="NZ_FPAO01000008.1"/>
</dbReference>
<evidence type="ECO:0000313" key="4">
    <source>
        <dbReference type="Proteomes" id="UP000265557"/>
    </source>
</evidence>
<dbReference type="GeneID" id="95642018"/>
<accession>A0A3G9CUT3</accession>
<dbReference type="GO" id="GO:0016301">
    <property type="term" value="F:kinase activity"/>
    <property type="evidence" value="ECO:0007669"/>
    <property type="project" value="UniProtKB-KW"/>
</dbReference>
<dbReference type="Gene3D" id="3.30.450.20">
    <property type="entry name" value="PAS domain"/>
    <property type="match status" value="1"/>
</dbReference>
<dbReference type="Pfam" id="PF07568">
    <property type="entry name" value="HisKA_2"/>
    <property type="match status" value="1"/>
</dbReference>
<reference evidence="3 5" key="2">
    <citation type="submission" date="2016-10" db="EMBL/GenBank/DDBJ databases">
        <authorList>
            <person name="Varghese N."/>
            <person name="Submissions S."/>
        </authorList>
    </citation>
    <scope>NUCLEOTIDE SEQUENCE [LARGE SCALE GENOMIC DNA]</scope>
    <source>
        <strain evidence="3 5">DSM 11855</strain>
    </source>
</reference>
<name>A0A1I7AD02_METTE</name>
<reference evidence="2 4" key="1">
    <citation type="submission" date="2016-09" db="EMBL/GenBank/DDBJ databases">
        <title>Complete Genome Sequence of Methanosarcina thermophila MT-1.</title>
        <authorList>
            <person name="Kouzuma A."/>
        </authorList>
    </citation>
    <scope>NUCLEOTIDE SEQUENCE [LARGE SCALE GENOMIC DNA]</scope>
    <source>
        <strain evidence="2 4">MT-1</strain>
    </source>
</reference>
<evidence type="ECO:0000259" key="1">
    <source>
        <dbReference type="PROSITE" id="PS50113"/>
    </source>
</evidence>
<keyword evidence="5" id="KW-1185">Reference proteome</keyword>
<dbReference type="InterPro" id="IPR035965">
    <property type="entry name" value="PAS-like_dom_sf"/>
</dbReference>
<gene>
    <name evidence="2" type="ORF">MESMT1_1923</name>
    <name evidence="3" type="ORF">SAMN02910340_02034</name>
</gene>
<keyword evidence="2" id="KW-0808">Transferase</keyword>
<dbReference type="Proteomes" id="UP000323733">
    <property type="component" value="Unassembled WGS sequence"/>
</dbReference>
<evidence type="ECO:0000313" key="5">
    <source>
        <dbReference type="Proteomes" id="UP000323733"/>
    </source>
</evidence>
<evidence type="ECO:0000313" key="3">
    <source>
        <dbReference type="EMBL" id="SFT72730.1"/>
    </source>
</evidence>
<accession>A0A1I7AD02</accession>
<dbReference type="NCBIfam" id="TIGR00229">
    <property type="entry name" value="sensory_box"/>
    <property type="match status" value="1"/>
</dbReference>
<evidence type="ECO:0000313" key="2">
    <source>
        <dbReference type="EMBL" id="BAW29853.1"/>
    </source>
</evidence>
<organism evidence="3 5">
    <name type="scientific">Methanosarcina thermophila</name>
    <dbReference type="NCBI Taxonomy" id="2210"/>
    <lineage>
        <taxon>Archaea</taxon>
        <taxon>Methanobacteriati</taxon>
        <taxon>Methanobacteriota</taxon>
        <taxon>Stenosarchaea group</taxon>
        <taxon>Methanomicrobia</taxon>
        <taxon>Methanosarcinales</taxon>
        <taxon>Methanosarcinaceae</taxon>
        <taxon>Methanosarcina</taxon>
    </lineage>
</organism>